<dbReference type="EMBL" id="AHMU02000065">
    <property type="protein sequence ID" value="EMN20842.1"/>
    <property type="molecule type" value="Genomic_DNA"/>
</dbReference>
<dbReference type="AlphaFoldDB" id="M6JZC7"/>
<name>M6JZC7_9LEPT</name>
<protein>
    <submittedName>
        <fullName evidence="1">Uncharacterized protein</fullName>
    </submittedName>
</protein>
<organism evidence="1 2">
    <name type="scientific">Leptospira santarosai serovar Arenal str. MAVJ 401</name>
    <dbReference type="NCBI Taxonomy" id="1049976"/>
    <lineage>
        <taxon>Bacteria</taxon>
        <taxon>Pseudomonadati</taxon>
        <taxon>Spirochaetota</taxon>
        <taxon>Spirochaetia</taxon>
        <taxon>Leptospirales</taxon>
        <taxon>Leptospiraceae</taxon>
        <taxon>Leptospira</taxon>
    </lineage>
</organism>
<dbReference type="Proteomes" id="UP000012106">
    <property type="component" value="Unassembled WGS sequence"/>
</dbReference>
<accession>M6JZC7</accession>
<sequence>MSVSEQFFPRFPNKSSLSENLCPGYFVFFDRMSEGKMALVRKTETEMERQLRYFLEEKLEGILEEARKTKKRRQELFHSKKIQKDEVDPKQTDCGDGETQLTLWDWGPCEHNKRMDSLGTGS</sequence>
<gene>
    <name evidence="1" type="ORF">LEP1GSC063_2945</name>
</gene>
<reference evidence="1 2" key="1">
    <citation type="submission" date="2013-01" db="EMBL/GenBank/DDBJ databases">
        <authorList>
            <person name="Harkins D.M."/>
            <person name="Durkin A.S."/>
            <person name="Brinkac L.M."/>
            <person name="Haft D.H."/>
            <person name="Selengut J.D."/>
            <person name="Sanka R."/>
            <person name="DePew J."/>
            <person name="Purushe J."/>
            <person name="Hartskeerl R.A."/>
            <person name="Ahmed A."/>
            <person name="van der Linden H."/>
            <person name="Goris M.G.A."/>
            <person name="Vinetz J.M."/>
            <person name="Sutton G.G."/>
            <person name="Nierman W.C."/>
            <person name="Fouts D.E."/>
        </authorList>
    </citation>
    <scope>NUCLEOTIDE SEQUENCE [LARGE SCALE GENOMIC DNA]</scope>
    <source>
        <strain evidence="1 2">MAVJ 401</strain>
    </source>
</reference>
<proteinExistence type="predicted"/>
<dbReference type="NCBIfam" id="NF047617">
    <property type="entry name" value="LIC12077_fam"/>
    <property type="match status" value="1"/>
</dbReference>
<comment type="caution">
    <text evidence="1">The sequence shown here is derived from an EMBL/GenBank/DDBJ whole genome shotgun (WGS) entry which is preliminary data.</text>
</comment>
<evidence type="ECO:0000313" key="2">
    <source>
        <dbReference type="Proteomes" id="UP000012106"/>
    </source>
</evidence>
<evidence type="ECO:0000313" key="1">
    <source>
        <dbReference type="EMBL" id="EMN20842.1"/>
    </source>
</evidence>